<reference evidence="2" key="2">
    <citation type="submission" date="2020-11" db="EMBL/GenBank/DDBJ databases">
        <authorList>
            <person name="McCartney M.A."/>
            <person name="Auch B."/>
            <person name="Kono T."/>
            <person name="Mallez S."/>
            <person name="Becker A."/>
            <person name="Gohl D.M."/>
            <person name="Silverstein K.A.T."/>
            <person name="Koren S."/>
            <person name="Bechman K.B."/>
            <person name="Herman A."/>
            <person name="Abrahante J.E."/>
            <person name="Garbe J."/>
        </authorList>
    </citation>
    <scope>NUCLEOTIDE SEQUENCE</scope>
    <source>
        <strain evidence="2">Duluth1</strain>
        <tissue evidence="2">Whole animal</tissue>
    </source>
</reference>
<protein>
    <submittedName>
        <fullName evidence="2">Uncharacterized protein</fullName>
    </submittedName>
</protein>
<proteinExistence type="predicted"/>
<dbReference type="Proteomes" id="UP000828390">
    <property type="component" value="Unassembled WGS sequence"/>
</dbReference>
<sequence>MSEEKSTRLTDSPRKITHLQVTRKLSRGGGDSVDADEYASEYYNFQDRRGSSQSITRYNSCPQLAEGDSEHTESYERTVDDINTNTSALNRDMHCVIIQGPSPLFNRKGLRENGQVSDTPTPPSTPKSRRSVVSSRDSLLSSPDKLCVTSPIASPRLLLRKQLIRSALSRDSSVDSLKDQSPVDNQKKIPLSVENLSKFDEIKTGDEPINTIVGQTVRIGSVRSRKMSQTIEASESLSKCENWLQTLNIAQTDKVKSRSHIQLPPISRK</sequence>
<accession>A0A9D3Z0N2</accession>
<name>A0A9D3Z0N2_DREPO</name>
<feature type="compositionally biased region" description="Low complexity" evidence="1">
    <location>
        <begin position="131"/>
        <end position="144"/>
    </location>
</feature>
<reference evidence="2" key="1">
    <citation type="journal article" date="2019" name="bioRxiv">
        <title>The Genome of the Zebra Mussel, Dreissena polymorpha: A Resource for Invasive Species Research.</title>
        <authorList>
            <person name="McCartney M.A."/>
            <person name="Auch B."/>
            <person name="Kono T."/>
            <person name="Mallez S."/>
            <person name="Zhang Y."/>
            <person name="Obille A."/>
            <person name="Becker A."/>
            <person name="Abrahante J.E."/>
            <person name="Garbe J."/>
            <person name="Badalamenti J.P."/>
            <person name="Herman A."/>
            <person name="Mangelson H."/>
            <person name="Liachko I."/>
            <person name="Sullivan S."/>
            <person name="Sone E.D."/>
            <person name="Koren S."/>
            <person name="Silverstein K.A.T."/>
            <person name="Beckman K.B."/>
            <person name="Gohl D.M."/>
        </authorList>
    </citation>
    <scope>NUCLEOTIDE SEQUENCE</scope>
    <source>
        <strain evidence="2">Duluth1</strain>
        <tissue evidence="2">Whole animal</tissue>
    </source>
</reference>
<gene>
    <name evidence="2" type="ORF">DPMN_067927</name>
</gene>
<organism evidence="2 3">
    <name type="scientific">Dreissena polymorpha</name>
    <name type="common">Zebra mussel</name>
    <name type="synonym">Mytilus polymorpha</name>
    <dbReference type="NCBI Taxonomy" id="45954"/>
    <lineage>
        <taxon>Eukaryota</taxon>
        <taxon>Metazoa</taxon>
        <taxon>Spiralia</taxon>
        <taxon>Lophotrochozoa</taxon>
        <taxon>Mollusca</taxon>
        <taxon>Bivalvia</taxon>
        <taxon>Autobranchia</taxon>
        <taxon>Heteroconchia</taxon>
        <taxon>Euheterodonta</taxon>
        <taxon>Imparidentia</taxon>
        <taxon>Neoheterodontei</taxon>
        <taxon>Myida</taxon>
        <taxon>Dreissenoidea</taxon>
        <taxon>Dreissenidae</taxon>
        <taxon>Dreissena</taxon>
    </lineage>
</organism>
<dbReference type="OrthoDB" id="6102198at2759"/>
<evidence type="ECO:0000256" key="1">
    <source>
        <dbReference type="SAM" id="MobiDB-lite"/>
    </source>
</evidence>
<evidence type="ECO:0000313" key="2">
    <source>
        <dbReference type="EMBL" id="KAH3708475.1"/>
    </source>
</evidence>
<dbReference type="AlphaFoldDB" id="A0A9D3Z0N2"/>
<evidence type="ECO:0000313" key="3">
    <source>
        <dbReference type="Proteomes" id="UP000828390"/>
    </source>
</evidence>
<feature type="region of interest" description="Disordered" evidence="1">
    <location>
        <begin position="104"/>
        <end position="144"/>
    </location>
</feature>
<keyword evidence="3" id="KW-1185">Reference proteome</keyword>
<dbReference type="EMBL" id="JAIWYP010000014">
    <property type="protein sequence ID" value="KAH3708475.1"/>
    <property type="molecule type" value="Genomic_DNA"/>
</dbReference>
<comment type="caution">
    <text evidence="2">The sequence shown here is derived from an EMBL/GenBank/DDBJ whole genome shotgun (WGS) entry which is preliminary data.</text>
</comment>